<dbReference type="Proteomes" id="UP000027730">
    <property type="component" value="Unassembled WGS sequence"/>
</dbReference>
<gene>
    <name evidence="8" type="ORF">M436DRAFT_47586</name>
</gene>
<dbReference type="PANTHER" id="PTHR46402:SF2">
    <property type="entry name" value="HISTONE-LYSINE N-TRIMETHYLTRANSFERASE SMYD5"/>
    <property type="match status" value="1"/>
</dbReference>
<reference evidence="8 9" key="1">
    <citation type="journal article" date="2014" name="BMC Genomics">
        <title>Genome sequencing of four Aureobasidium pullulans varieties: biotechnological potential, stress tolerance, and description of new species.</title>
        <authorList>
            <person name="Gostin Ar C."/>
            <person name="Ohm R.A."/>
            <person name="Kogej T."/>
            <person name="Sonjak S."/>
            <person name="Turk M."/>
            <person name="Zajc J."/>
            <person name="Zalar P."/>
            <person name="Grube M."/>
            <person name="Sun H."/>
            <person name="Han J."/>
            <person name="Sharma A."/>
            <person name="Chiniquy J."/>
            <person name="Ngan C.Y."/>
            <person name="Lipzen A."/>
            <person name="Barry K."/>
            <person name="Grigoriev I.V."/>
            <person name="Gunde-Cimerman N."/>
        </authorList>
    </citation>
    <scope>NUCLEOTIDE SEQUENCE [LARGE SCALE GENOMIC DNA]</scope>
    <source>
        <strain evidence="8 9">CBS 147.97</strain>
    </source>
</reference>
<dbReference type="GO" id="GO:0032259">
    <property type="term" value="P:methylation"/>
    <property type="evidence" value="ECO:0007669"/>
    <property type="project" value="UniProtKB-KW"/>
</dbReference>
<dbReference type="InterPro" id="IPR046341">
    <property type="entry name" value="SET_dom_sf"/>
</dbReference>
<evidence type="ECO:0000256" key="5">
    <source>
        <dbReference type="ARBA" id="ARBA00044528"/>
    </source>
</evidence>
<dbReference type="AlphaFoldDB" id="A0A074WJ60"/>
<feature type="domain" description="SET" evidence="7">
    <location>
        <begin position="171"/>
        <end position="422"/>
    </location>
</feature>
<keyword evidence="2" id="KW-0808">Transferase</keyword>
<evidence type="ECO:0000256" key="6">
    <source>
        <dbReference type="ARBA" id="ARBA00048619"/>
    </source>
</evidence>
<keyword evidence="1" id="KW-0489">Methyltransferase</keyword>
<evidence type="ECO:0000256" key="2">
    <source>
        <dbReference type="ARBA" id="ARBA00022679"/>
    </source>
</evidence>
<dbReference type="Gene3D" id="1.10.220.160">
    <property type="match status" value="1"/>
</dbReference>
<evidence type="ECO:0000256" key="3">
    <source>
        <dbReference type="ARBA" id="ARBA00022691"/>
    </source>
</evidence>
<dbReference type="Pfam" id="PF00856">
    <property type="entry name" value="SET"/>
    <property type="match status" value="1"/>
</dbReference>
<dbReference type="HOGENOM" id="CLU_026249_0_0_1"/>
<evidence type="ECO:0000259" key="7">
    <source>
        <dbReference type="PROSITE" id="PS50280"/>
    </source>
</evidence>
<keyword evidence="9" id="KW-1185">Reference proteome</keyword>
<comment type="catalytic activity">
    <reaction evidence="6">
        <text>L-lysyl-[histone] + S-adenosyl-L-methionine = N(6)-methyl-L-lysyl-[histone] + S-adenosyl-L-homocysteine + H(+)</text>
        <dbReference type="Rhea" id="RHEA:10024"/>
        <dbReference type="Rhea" id="RHEA-COMP:9845"/>
        <dbReference type="Rhea" id="RHEA-COMP:9846"/>
        <dbReference type="ChEBI" id="CHEBI:15378"/>
        <dbReference type="ChEBI" id="CHEBI:29969"/>
        <dbReference type="ChEBI" id="CHEBI:57856"/>
        <dbReference type="ChEBI" id="CHEBI:59789"/>
        <dbReference type="ChEBI" id="CHEBI:61929"/>
    </reaction>
    <physiologicalReaction direction="left-to-right" evidence="6">
        <dbReference type="Rhea" id="RHEA:10025"/>
    </physiologicalReaction>
</comment>
<dbReference type="GO" id="GO:0042799">
    <property type="term" value="F:histone H4K20 methyltransferase activity"/>
    <property type="evidence" value="ECO:0007669"/>
    <property type="project" value="TreeGrafter"/>
</dbReference>
<dbReference type="Gene3D" id="2.170.270.10">
    <property type="entry name" value="SET domain"/>
    <property type="match status" value="1"/>
</dbReference>
<organism evidence="8 9">
    <name type="scientific">Aureobasidium namibiae CBS 147.97</name>
    <dbReference type="NCBI Taxonomy" id="1043004"/>
    <lineage>
        <taxon>Eukaryota</taxon>
        <taxon>Fungi</taxon>
        <taxon>Dikarya</taxon>
        <taxon>Ascomycota</taxon>
        <taxon>Pezizomycotina</taxon>
        <taxon>Dothideomycetes</taxon>
        <taxon>Dothideomycetidae</taxon>
        <taxon>Dothideales</taxon>
        <taxon>Saccotheciaceae</taxon>
        <taxon>Aureobasidium</taxon>
    </lineage>
</organism>
<dbReference type="Gene3D" id="6.10.140.2220">
    <property type="match status" value="1"/>
</dbReference>
<evidence type="ECO:0000313" key="8">
    <source>
        <dbReference type="EMBL" id="KEQ73150.1"/>
    </source>
</evidence>
<dbReference type="STRING" id="1043004.A0A074WJ60"/>
<sequence length="458" mass="52049">MEAVENCTERIRKEPYNPHLWAKRASFFLALNYPELAVGDACKSRILFHRSLDRKEGKDCSAMLRMYDVLGQALYDCHCHWEAAGLWEEVAEEFPASHASEKAVALRMLLQSKQESAAMMGGTWWEQIDRLRDGCTTTVHYPWIQDHHLRRTQKLVENVNSELKQVTKQSPACYLGTSTLATRDDMLGMFTARDIESGECMLVDRTATATCSHVGALDCMNCFARIRGLPLQVSCCSGSYCSHACLELSLNTYHKVVCGQDFTWLFRPAQGLQHNASPLRPLLMLRILASCIQSGPETHPLDHSRVARLQPLARNNHVDVFTMAESVIMPMKILEQLGVDVFRNLNFDTMILHTTWTRLANNKAGSWDPIHGFIDEVTPFLPLFNHSCEPNVDFKRNSDSTTIQFFAKRGLKTGEEMFISYVNVQGMSLEERTELLWPWFEEVCLCPKCKEESAQALS</sequence>
<proteinExistence type="predicted"/>
<evidence type="ECO:0000313" key="9">
    <source>
        <dbReference type="Proteomes" id="UP000027730"/>
    </source>
</evidence>
<dbReference type="RefSeq" id="XP_013427068.1">
    <property type="nucleotide sequence ID" value="XM_013571614.1"/>
</dbReference>
<dbReference type="SUPFAM" id="SSF82199">
    <property type="entry name" value="SET domain"/>
    <property type="match status" value="2"/>
</dbReference>
<protein>
    <recommendedName>
        <fullName evidence="5">Histone-lysine N-methyltransferase SET5</fullName>
    </recommendedName>
    <alternativeName>
        <fullName evidence="4">SET domain-containing protein 5</fullName>
    </alternativeName>
</protein>
<dbReference type="GO" id="GO:0045814">
    <property type="term" value="P:negative regulation of gene expression, epigenetic"/>
    <property type="evidence" value="ECO:0007669"/>
    <property type="project" value="TreeGrafter"/>
</dbReference>
<dbReference type="PROSITE" id="PS50280">
    <property type="entry name" value="SET"/>
    <property type="match status" value="1"/>
</dbReference>
<name>A0A074WJ60_9PEZI</name>
<evidence type="ECO:0000256" key="4">
    <source>
        <dbReference type="ARBA" id="ARBA00042380"/>
    </source>
</evidence>
<accession>A0A074WJ60</accession>
<keyword evidence="3" id="KW-0949">S-adenosyl-L-methionine</keyword>
<dbReference type="GeneID" id="25410740"/>
<dbReference type="EMBL" id="KL584710">
    <property type="protein sequence ID" value="KEQ73150.1"/>
    <property type="molecule type" value="Genomic_DNA"/>
</dbReference>
<dbReference type="InterPro" id="IPR001214">
    <property type="entry name" value="SET_dom"/>
</dbReference>
<dbReference type="OrthoDB" id="438641at2759"/>
<evidence type="ECO:0000256" key="1">
    <source>
        <dbReference type="ARBA" id="ARBA00022603"/>
    </source>
</evidence>
<dbReference type="PANTHER" id="PTHR46402">
    <property type="entry name" value="SET AND MYND DOMAIN-CONTAINING PROTEIN 5"/>
    <property type="match status" value="1"/>
</dbReference>